<dbReference type="Gene3D" id="3.30.70.270">
    <property type="match status" value="2"/>
</dbReference>
<protein>
    <submittedName>
        <fullName evidence="4">Transposon Ty3-G Gag-Pol polyprotein</fullName>
    </submittedName>
</protein>
<dbReference type="PANTHER" id="PTHR33064">
    <property type="entry name" value="POL PROTEIN"/>
    <property type="match status" value="1"/>
</dbReference>
<feature type="domain" description="Reverse transcriptase/retrotransposon-derived protein RNase H-like" evidence="3">
    <location>
        <begin position="589"/>
        <end position="675"/>
    </location>
</feature>
<dbReference type="Pfam" id="PF17919">
    <property type="entry name" value="RT_RNaseH_2"/>
    <property type="match status" value="1"/>
</dbReference>
<reference evidence="5" key="1">
    <citation type="journal article" date="2017" name="bioRxiv">
        <title>Comparative analysis of the genomes of Stylophora pistillata and Acropora digitifera provides evidence for extensive differences between species of corals.</title>
        <authorList>
            <person name="Voolstra C.R."/>
            <person name="Li Y."/>
            <person name="Liew Y.J."/>
            <person name="Baumgarten S."/>
            <person name="Zoccola D."/>
            <person name="Flot J.-F."/>
            <person name="Tambutte S."/>
            <person name="Allemand D."/>
            <person name="Aranda M."/>
        </authorList>
    </citation>
    <scope>NUCLEOTIDE SEQUENCE [LARGE SCALE GENOMIC DNA]</scope>
</reference>
<name>A0A2B4SCE5_STYPI</name>
<dbReference type="InterPro" id="IPR000477">
    <property type="entry name" value="RT_dom"/>
</dbReference>
<dbReference type="InterPro" id="IPR041577">
    <property type="entry name" value="RT_RNaseH_2"/>
</dbReference>
<evidence type="ECO:0000259" key="2">
    <source>
        <dbReference type="Pfam" id="PF00078"/>
    </source>
</evidence>
<feature type="region of interest" description="Disordered" evidence="1">
    <location>
        <begin position="704"/>
        <end position="788"/>
    </location>
</feature>
<dbReference type="SUPFAM" id="SSF56672">
    <property type="entry name" value="DNA/RNA polymerases"/>
    <property type="match status" value="1"/>
</dbReference>
<evidence type="ECO:0000313" key="4">
    <source>
        <dbReference type="EMBL" id="PFX27046.1"/>
    </source>
</evidence>
<feature type="domain" description="Reverse transcriptase" evidence="2">
    <location>
        <begin position="425"/>
        <end position="520"/>
    </location>
</feature>
<accession>A0A2B4SCE5</accession>
<dbReference type="AlphaFoldDB" id="A0A2B4SCE5"/>
<dbReference type="InterPro" id="IPR043128">
    <property type="entry name" value="Rev_trsase/Diguanyl_cyclase"/>
</dbReference>
<evidence type="ECO:0000256" key="1">
    <source>
        <dbReference type="SAM" id="MobiDB-lite"/>
    </source>
</evidence>
<dbReference type="Gene3D" id="3.10.20.370">
    <property type="match status" value="1"/>
</dbReference>
<dbReference type="EMBL" id="LSMT01000112">
    <property type="protein sequence ID" value="PFX27046.1"/>
    <property type="molecule type" value="Genomic_DNA"/>
</dbReference>
<gene>
    <name evidence="4" type="primary">TY3B-G</name>
    <name evidence="4" type="ORF">AWC38_SpisGene8273</name>
</gene>
<dbReference type="OrthoDB" id="5990438at2759"/>
<proteinExistence type="predicted"/>
<dbReference type="FunFam" id="3.10.20.370:FF:000001">
    <property type="entry name" value="Retrovirus-related Pol polyprotein from transposon 17.6-like protein"/>
    <property type="match status" value="1"/>
</dbReference>
<dbReference type="Pfam" id="PF00078">
    <property type="entry name" value="RVT_1"/>
    <property type="match status" value="1"/>
</dbReference>
<dbReference type="InterPro" id="IPR051320">
    <property type="entry name" value="Viral_Replic_Matur_Polypro"/>
</dbReference>
<dbReference type="InterPro" id="IPR043502">
    <property type="entry name" value="DNA/RNA_pol_sf"/>
</dbReference>
<evidence type="ECO:0000259" key="3">
    <source>
        <dbReference type="Pfam" id="PF17919"/>
    </source>
</evidence>
<dbReference type="STRING" id="50429.A0A2B4SCE5"/>
<dbReference type="PANTHER" id="PTHR33064:SF37">
    <property type="entry name" value="RIBONUCLEASE H"/>
    <property type="match status" value="1"/>
</dbReference>
<dbReference type="CDD" id="cd01647">
    <property type="entry name" value="RT_LTR"/>
    <property type="match status" value="1"/>
</dbReference>
<evidence type="ECO:0000313" key="5">
    <source>
        <dbReference type="Proteomes" id="UP000225706"/>
    </source>
</evidence>
<comment type="caution">
    <text evidence="4">The sequence shown here is derived from an EMBL/GenBank/DDBJ whole genome shotgun (WGS) entry which is preliminary data.</text>
</comment>
<keyword evidence="5" id="KW-1185">Reference proteome</keyword>
<dbReference type="Proteomes" id="UP000225706">
    <property type="component" value="Unassembled WGS sequence"/>
</dbReference>
<sequence>MMDTESLQIEIQGALCSLSEERLKEVCSGLNITVPPESKGRNLRNRKQLEMVAMIEHDVSLPPDAKAAARTDKTCGTEVRGKMPHSGKGSGGAMGYRFPGKELNLEAMNGTNILFDGWIEVEFKLAGDVTTANEVTVPVLVGQKEQEYPIIGFNVIEEVLTQHGGNRQEASNIIQQSFPSIHHTLVSTLINLIQSRTQDVATAAVKVRKRDVMLPKGEATTVKCQTHLGPVPEGMPVIFEPKEDSELPDGVELGEELTKITPGTSSHVTILVHNNTDRNILLKRRTELGWVHTVKSVLPIRNTLDQKYSRRVEEPYFKATLNPSHEQDGWELPVDFSQLEDYEQLIVREMLRQEAGAFARNDDDVGCVENLVLDIQLKDNEPVQKNYISIPKPLYGEVKEYLEDLINRNWICKSRSAYSSPMVCVRKRDGSLRLCIHYRELNKKTYPERQPIPRIQDILNGLGGNKKFTVLDQGKAFHQGFMTEESSHLTAFVTPWGLYQWNRIPIGLINAAAAFQRYLGDGYSLDPEYTAHVHNLAKQKPATVSDMRKLLGFLSYYRQYIQDFSRIAKPLYDLMAGPDLLPSNHKVTWTEEHQMRLDMLVDLLTSPPVMAFPDFTKPLVLHTDASQEGLRALLYQEQDGRLRVLGYASRTLTPSEKNYHMHAGKLESLALKWATTPTTNSRETEFGEEKDDFGSVDLVDEIPTEVRTSNSVSPGQDLPSESVEDYATTEGTNGPSGEMQVANEGSAGNDRSEGEDIAEQDMWTRPQRQRRPPQILTYNPLGNPQYQSAEPVVSSSRVNSIQAPAMTAIHPGTPLYFWVWPYCFQPAYYSRA</sequence>
<organism evidence="4 5">
    <name type="scientific">Stylophora pistillata</name>
    <name type="common">Smooth cauliflower coral</name>
    <dbReference type="NCBI Taxonomy" id="50429"/>
    <lineage>
        <taxon>Eukaryota</taxon>
        <taxon>Metazoa</taxon>
        <taxon>Cnidaria</taxon>
        <taxon>Anthozoa</taxon>
        <taxon>Hexacorallia</taxon>
        <taxon>Scleractinia</taxon>
        <taxon>Astrocoeniina</taxon>
        <taxon>Pocilloporidae</taxon>
        <taxon>Stylophora</taxon>
    </lineage>
</organism>
<feature type="compositionally biased region" description="Polar residues" evidence="1">
    <location>
        <begin position="776"/>
        <end position="788"/>
    </location>
</feature>
<dbReference type="Gene3D" id="3.10.10.10">
    <property type="entry name" value="HIV Type 1 Reverse Transcriptase, subunit A, domain 1"/>
    <property type="match status" value="1"/>
</dbReference>